<dbReference type="Pfam" id="PF00011">
    <property type="entry name" value="HSP20"/>
    <property type="match status" value="1"/>
</dbReference>
<dbReference type="Gene3D" id="2.60.40.790">
    <property type="match status" value="1"/>
</dbReference>
<dbReference type="InterPro" id="IPR008978">
    <property type="entry name" value="HSP20-like_chaperone"/>
</dbReference>
<feature type="domain" description="SHSP" evidence="4">
    <location>
        <begin position="36"/>
        <end position="151"/>
    </location>
</feature>
<dbReference type="RefSeq" id="WP_109060939.1">
    <property type="nucleotide sequence ID" value="NZ_QETA01000001.1"/>
</dbReference>
<sequence>MFHTSAGSPYALFGDLDRLHRSLSQALAGRGSDIRSGAQGTFPSVNIGRTASAVEIYAFLPGVAPEKVEVNLDRGLLSISGERDTSLPAAEGEKRTTHAQERTSGKFRRTISLPDNIDPARVSARYQHGVLQISALLRESAQPRRIDIQGA</sequence>
<evidence type="ECO:0000259" key="4">
    <source>
        <dbReference type="PROSITE" id="PS01031"/>
    </source>
</evidence>
<dbReference type="InterPro" id="IPR031107">
    <property type="entry name" value="Small_HSP"/>
</dbReference>
<reference evidence="6" key="1">
    <citation type="submission" date="2018-05" db="EMBL/GenBank/DDBJ databases">
        <authorList>
            <person name="Li Y."/>
        </authorList>
    </citation>
    <scope>NUCLEOTIDE SEQUENCE [LARGE SCALE GENOMIC DNA]</scope>
    <source>
        <strain evidence="6">3d-2-2</strain>
    </source>
</reference>
<protein>
    <submittedName>
        <fullName evidence="5">Heat-shock protein Hsp20</fullName>
    </submittedName>
</protein>
<dbReference type="InterPro" id="IPR002068">
    <property type="entry name" value="A-crystallin/Hsp20_dom"/>
</dbReference>
<dbReference type="PROSITE" id="PS01031">
    <property type="entry name" value="SHSP"/>
    <property type="match status" value="1"/>
</dbReference>
<proteinExistence type="inferred from homology"/>
<name>A0A2V1K7U0_9BURK</name>
<comment type="caution">
    <text evidence="5">The sequence shown here is derived from an EMBL/GenBank/DDBJ whole genome shotgun (WGS) entry which is preliminary data.</text>
</comment>
<evidence type="ECO:0000256" key="3">
    <source>
        <dbReference type="SAM" id="MobiDB-lite"/>
    </source>
</evidence>
<dbReference type="PANTHER" id="PTHR11527">
    <property type="entry name" value="HEAT-SHOCK PROTEIN 20 FAMILY MEMBER"/>
    <property type="match status" value="1"/>
</dbReference>
<dbReference type="SUPFAM" id="SSF49764">
    <property type="entry name" value="HSP20-like chaperones"/>
    <property type="match status" value="1"/>
</dbReference>
<gene>
    <name evidence="5" type="ORF">DD235_00495</name>
</gene>
<evidence type="ECO:0000256" key="2">
    <source>
        <dbReference type="RuleBase" id="RU003616"/>
    </source>
</evidence>
<dbReference type="EMBL" id="QETA01000001">
    <property type="protein sequence ID" value="PWF25535.1"/>
    <property type="molecule type" value="Genomic_DNA"/>
</dbReference>
<dbReference type="CDD" id="cd06464">
    <property type="entry name" value="ACD_sHsps-like"/>
    <property type="match status" value="1"/>
</dbReference>
<evidence type="ECO:0000313" key="6">
    <source>
        <dbReference type="Proteomes" id="UP000245212"/>
    </source>
</evidence>
<evidence type="ECO:0000256" key="1">
    <source>
        <dbReference type="PROSITE-ProRule" id="PRU00285"/>
    </source>
</evidence>
<comment type="similarity">
    <text evidence="1 2">Belongs to the small heat shock protein (HSP20) family.</text>
</comment>
<keyword evidence="6" id="KW-1185">Reference proteome</keyword>
<accession>A0A2V1K7U0</accession>
<dbReference type="Proteomes" id="UP000245212">
    <property type="component" value="Unassembled WGS sequence"/>
</dbReference>
<dbReference type="AlphaFoldDB" id="A0A2V1K7U0"/>
<organism evidence="5 6">
    <name type="scientific">Corticimicrobacter populi</name>
    <dbReference type="NCBI Taxonomy" id="2175229"/>
    <lineage>
        <taxon>Bacteria</taxon>
        <taxon>Pseudomonadati</taxon>
        <taxon>Pseudomonadota</taxon>
        <taxon>Betaproteobacteria</taxon>
        <taxon>Burkholderiales</taxon>
        <taxon>Alcaligenaceae</taxon>
        <taxon>Corticimicrobacter</taxon>
    </lineage>
</organism>
<evidence type="ECO:0000313" key="5">
    <source>
        <dbReference type="EMBL" id="PWF25535.1"/>
    </source>
</evidence>
<feature type="region of interest" description="Disordered" evidence="3">
    <location>
        <begin position="83"/>
        <end position="103"/>
    </location>
</feature>